<dbReference type="AlphaFoldDB" id="A0A1Y2DGU8"/>
<dbReference type="PIRSF" id="PIRSF017209">
    <property type="entry name" value="Memb_At2g17000_prd"/>
    <property type="match status" value="1"/>
</dbReference>
<dbReference type="InterPro" id="IPR016688">
    <property type="entry name" value="MscS-like_plants/fungi"/>
</dbReference>
<dbReference type="GO" id="GO:0006874">
    <property type="term" value="P:intracellular calcium ion homeostasis"/>
    <property type="evidence" value="ECO:0007669"/>
    <property type="project" value="EnsemblFungi"/>
</dbReference>
<proteinExistence type="inferred from homology"/>
<evidence type="ECO:0000256" key="2">
    <source>
        <dbReference type="ARBA" id="ARBA00008017"/>
    </source>
</evidence>
<dbReference type="PANTHER" id="PTHR31323:SF15">
    <property type="entry name" value="MECHANOSENSITIVE ION CHANNEL PROTEIN MSY1"/>
    <property type="match status" value="1"/>
</dbReference>
<keyword evidence="4 8" id="KW-1133">Transmembrane helix</keyword>
<evidence type="ECO:0000256" key="6">
    <source>
        <dbReference type="PIRNR" id="PIRNR017209"/>
    </source>
</evidence>
<dbReference type="GO" id="GO:0015275">
    <property type="term" value="F:stretch-activated, monoatomic cation-selective, calcium channel activity"/>
    <property type="evidence" value="ECO:0007669"/>
    <property type="project" value="EnsemblFungi"/>
</dbReference>
<comment type="caution">
    <text evidence="10">The sequence shown here is derived from an EMBL/GenBank/DDBJ whole genome shotgun (WGS) entry which is preliminary data.</text>
</comment>
<dbReference type="InterPro" id="IPR023408">
    <property type="entry name" value="MscS_beta-dom_sf"/>
</dbReference>
<dbReference type="EMBL" id="MCFJ01000016">
    <property type="protein sequence ID" value="ORY58493.1"/>
    <property type="molecule type" value="Genomic_DNA"/>
</dbReference>
<organism evidence="10 11">
    <name type="scientific">Pseudomassariella vexata</name>
    <dbReference type="NCBI Taxonomy" id="1141098"/>
    <lineage>
        <taxon>Eukaryota</taxon>
        <taxon>Fungi</taxon>
        <taxon>Dikarya</taxon>
        <taxon>Ascomycota</taxon>
        <taxon>Pezizomycotina</taxon>
        <taxon>Sordariomycetes</taxon>
        <taxon>Xylariomycetidae</taxon>
        <taxon>Amphisphaeriales</taxon>
        <taxon>Pseudomassariaceae</taxon>
        <taxon>Pseudomassariella</taxon>
    </lineage>
</organism>
<dbReference type="Pfam" id="PF00924">
    <property type="entry name" value="MS_channel_2nd"/>
    <property type="match status" value="1"/>
</dbReference>
<feature type="transmembrane region" description="Helical" evidence="8">
    <location>
        <begin position="448"/>
        <end position="472"/>
    </location>
</feature>
<name>A0A1Y2DGU8_9PEZI</name>
<dbReference type="Gene3D" id="2.30.30.60">
    <property type="match status" value="1"/>
</dbReference>
<feature type="compositionally biased region" description="Basic residues" evidence="7">
    <location>
        <begin position="39"/>
        <end position="55"/>
    </location>
</feature>
<dbReference type="GO" id="GO:0005509">
    <property type="term" value="F:calcium ion binding"/>
    <property type="evidence" value="ECO:0007669"/>
    <property type="project" value="InterPro"/>
</dbReference>
<accession>A0A1Y2DGU8</accession>
<dbReference type="Pfam" id="PF25886">
    <property type="entry name" value="Msy1"/>
    <property type="match status" value="1"/>
</dbReference>
<comment type="similarity">
    <text evidence="2 6">Belongs to the MscS (TC 1.A.23) family.</text>
</comment>
<dbReference type="InterPro" id="IPR002048">
    <property type="entry name" value="EF_hand_dom"/>
</dbReference>
<evidence type="ECO:0000256" key="3">
    <source>
        <dbReference type="ARBA" id="ARBA00022692"/>
    </source>
</evidence>
<dbReference type="GO" id="GO:0005789">
    <property type="term" value="C:endoplasmic reticulum membrane"/>
    <property type="evidence" value="ECO:0007669"/>
    <property type="project" value="UniProtKB-SubCell"/>
</dbReference>
<dbReference type="PROSITE" id="PS50222">
    <property type="entry name" value="EF_HAND_2"/>
    <property type="match status" value="1"/>
</dbReference>
<dbReference type="PANTHER" id="PTHR31323">
    <property type="entry name" value="MECHANOSENSITIVE ION CHANNEL PROTEIN MSY2"/>
    <property type="match status" value="1"/>
</dbReference>
<feature type="transmembrane region" description="Helical" evidence="8">
    <location>
        <begin position="140"/>
        <end position="168"/>
    </location>
</feature>
<evidence type="ECO:0000313" key="10">
    <source>
        <dbReference type="EMBL" id="ORY58493.1"/>
    </source>
</evidence>
<keyword evidence="3 8" id="KW-0812">Transmembrane</keyword>
<feature type="transmembrane region" description="Helical" evidence="8">
    <location>
        <begin position="234"/>
        <end position="255"/>
    </location>
</feature>
<feature type="compositionally biased region" description="Polar residues" evidence="7">
    <location>
        <begin position="788"/>
        <end position="801"/>
    </location>
</feature>
<comment type="subcellular location">
    <subcellularLocation>
        <location evidence="1">Endomembrane system</location>
        <topology evidence="1">Multi-pass membrane protein</topology>
    </subcellularLocation>
    <subcellularLocation>
        <location evidence="6">Endoplasmic reticulum membrane</location>
    </subcellularLocation>
</comment>
<keyword evidence="6" id="KW-0256">Endoplasmic reticulum</keyword>
<keyword evidence="11" id="KW-1185">Reference proteome</keyword>
<dbReference type="OrthoDB" id="544685at2759"/>
<evidence type="ECO:0000259" key="9">
    <source>
        <dbReference type="PROSITE" id="PS50222"/>
    </source>
</evidence>
<reference evidence="10 11" key="1">
    <citation type="submission" date="2016-07" db="EMBL/GenBank/DDBJ databases">
        <title>Pervasive Adenine N6-methylation of Active Genes in Fungi.</title>
        <authorList>
            <consortium name="DOE Joint Genome Institute"/>
            <person name="Mondo S.J."/>
            <person name="Dannebaum R.O."/>
            <person name="Kuo R.C."/>
            <person name="Labutti K."/>
            <person name="Haridas S."/>
            <person name="Kuo A."/>
            <person name="Salamov A."/>
            <person name="Ahrendt S.R."/>
            <person name="Lipzen A."/>
            <person name="Sullivan W."/>
            <person name="Andreopoulos W.B."/>
            <person name="Clum A."/>
            <person name="Lindquist E."/>
            <person name="Daum C."/>
            <person name="Ramamoorthy G.K."/>
            <person name="Gryganskyi A."/>
            <person name="Culley D."/>
            <person name="Magnuson J.K."/>
            <person name="James T.Y."/>
            <person name="O'Malley M.A."/>
            <person name="Stajich J.E."/>
            <person name="Spatafora J.W."/>
            <person name="Visel A."/>
            <person name="Grigoriev I.V."/>
        </authorList>
    </citation>
    <scope>NUCLEOTIDE SEQUENCE [LARGE SCALE GENOMIC DNA]</scope>
    <source>
        <strain evidence="10 11">CBS 129021</strain>
    </source>
</reference>
<dbReference type="STRING" id="1141098.A0A1Y2DGU8"/>
<evidence type="ECO:0000256" key="8">
    <source>
        <dbReference type="SAM" id="Phobius"/>
    </source>
</evidence>
<dbReference type="InterPro" id="IPR006685">
    <property type="entry name" value="MscS_channel_2nd"/>
</dbReference>
<feature type="region of interest" description="Disordered" evidence="7">
    <location>
        <begin position="30"/>
        <end position="75"/>
    </location>
</feature>
<feature type="region of interest" description="Disordered" evidence="7">
    <location>
        <begin position="678"/>
        <end position="719"/>
    </location>
</feature>
<evidence type="ECO:0000256" key="7">
    <source>
        <dbReference type="SAM" id="MobiDB-lite"/>
    </source>
</evidence>
<dbReference type="Proteomes" id="UP000193689">
    <property type="component" value="Unassembled WGS sequence"/>
</dbReference>
<feature type="transmembrane region" description="Helical" evidence="8">
    <location>
        <begin position="189"/>
        <end position="208"/>
    </location>
</feature>
<protein>
    <recommendedName>
        <fullName evidence="6">Mechanosensitive ion channel protein</fullName>
    </recommendedName>
</protein>
<feature type="compositionally biased region" description="Polar residues" evidence="7">
    <location>
        <begin position="703"/>
        <end position="717"/>
    </location>
</feature>
<feature type="transmembrane region" description="Helical" evidence="8">
    <location>
        <begin position="100"/>
        <end position="120"/>
    </location>
</feature>
<gene>
    <name evidence="10" type="ORF">BCR38DRAFT_353204</name>
</gene>
<dbReference type="GO" id="GO:0097038">
    <property type="term" value="C:perinuclear endoplasmic reticulum"/>
    <property type="evidence" value="ECO:0007669"/>
    <property type="project" value="EnsemblFungi"/>
</dbReference>
<evidence type="ECO:0000256" key="4">
    <source>
        <dbReference type="ARBA" id="ARBA00022989"/>
    </source>
</evidence>
<dbReference type="InterPro" id="IPR058650">
    <property type="entry name" value="Msy1/2-like"/>
</dbReference>
<dbReference type="GeneID" id="63772972"/>
<dbReference type="GO" id="GO:0006884">
    <property type="term" value="P:cell volume homeostasis"/>
    <property type="evidence" value="ECO:0007669"/>
    <property type="project" value="EnsemblFungi"/>
</dbReference>
<evidence type="ECO:0000256" key="5">
    <source>
        <dbReference type="ARBA" id="ARBA00023136"/>
    </source>
</evidence>
<evidence type="ECO:0000313" key="11">
    <source>
        <dbReference type="Proteomes" id="UP000193689"/>
    </source>
</evidence>
<dbReference type="InParanoid" id="A0A1Y2DGU8"/>
<sequence length="826" mass="92280">MVSSAGETRQEQYRLNDEMQFLAIERAISNQEEAEKSGRSGKSHSMRLARTRSRMRSTDEDAFNAPEPTPTFETPMMAEPETKVAKAFLGVKKLPRAIRYILYATPVALVLLVPVFLGLFTPLGEQAAIGGDGGVQLKWFGIWLEIVWLSLWAGRVIMTIIPVIMGFLGKAAGASTSRKWREIGRNLEIPFALFLWMLATMISFQPIVNDRAHRAPRDDPAADPAPDLAWARHIYKVIIAVFVLASMHVVEKVIIQWIASSFHRRTYSQRIETNKQSIAYLVHLYEYSKEQLFREDSIYENDGNGGSGAKTPMAALQKTARQVGNRVGDVAQRIKGDFTGQKIHSRNHPRKVVSELLRSSQTSQVLARRLFRTFAGGKDILEADDLNPAFPTAEDAEAAFMLFDRDLNGDVQCEELEAMCDEVHREKKAIAASLKDLDDVISKLDSTFLVIIVIIAIIVLITIISSSAATALTSAGSTILGLSWLLQATAQEFLQSIIFVFVKHPFDVGDRVTVYGNTGDTGAGDDYYVTAISLLYTEFKKMQGQIVQAPNSVLNTLFILNHRRSNGLADVNTLKMMFGTPESMIDLLKDRMTQFVKANKRDYGGQIITEMTGFEDSYAVSVNFIFFHKSSYQNELLRLTRHNRFACKLQEEMVAVGIEQPRRVYQISGRDFPLYNANIEPPAYTPPPPQNLPREPSEEMFPTLSNTPSSGTNMNNSRESRMRAGSNISITLNDQTVPQGMDFQDVFDSRGTANINPALVRPIGSIRQMERRNHHPEPIMEDAGEGSALNQLNSGSSAATSNRKRMFGGPRRSMTWSKRNTSEDIV</sequence>
<dbReference type="SUPFAM" id="SSF50182">
    <property type="entry name" value="Sm-like ribonucleoproteins"/>
    <property type="match status" value="1"/>
</dbReference>
<keyword evidence="5 6" id="KW-0472">Membrane</keyword>
<dbReference type="InterPro" id="IPR010920">
    <property type="entry name" value="LSM_dom_sf"/>
</dbReference>
<feature type="region of interest" description="Disordered" evidence="7">
    <location>
        <begin position="783"/>
        <end position="826"/>
    </location>
</feature>
<dbReference type="RefSeq" id="XP_040711410.1">
    <property type="nucleotide sequence ID" value="XM_040856760.1"/>
</dbReference>
<evidence type="ECO:0000256" key="1">
    <source>
        <dbReference type="ARBA" id="ARBA00004127"/>
    </source>
</evidence>
<feature type="domain" description="EF-hand" evidence="9">
    <location>
        <begin position="391"/>
        <end position="426"/>
    </location>
</feature>